<evidence type="ECO:0000313" key="3">
    <source>
        <dbReference type="Proteomes" id="UP000298159"/>
    </source>
</evidence>
<dbReference type="PROSITE" id="PS51318">
    <property type="entry name" value="TAT"/>
    <property type="match status" value="1"/>
</dbReference>
<dbReference type="AlphaFoldDB" id="A0A4Z1DGW8"/>
<dbReference type="Proteomes" id="UP000298159">
    <property type="component" value="Unassembled WGS sequence"/>
</dbReference>
<organism evidence="2 3">
    <name type="scientific">Streptomyces bauhiniae</name>
    <dbReference type="NCBI Taxonomy" id="2340725"/>
    <lineage>
        <taxon>Bacteria</taxon>
        <taxon>Bacillati</taxon>
        <taxon>Actinomycetota</taxon>
        <taxon>Actinomycetes</taxon>
        <taxon>Kitasatosporales</taxon>
        <taxon>Streptomycetaceae</taxon>
        <taxon>Streptomyces</taxon>
    </lineage>
</organism>
<dbReference type="EMBL" id="SRRT01000001">
    <property type="protein sequence ID" value="TGN81330.1"/>
    <property type="molecule type" value="Genomic_DNA"/>
</dbReference>
<dbReference type="InterPro" id="IPR006311">
    <property type="entry name" value="TAT_signal"/>
</dbReference>
<feature type="chain" id="PRO_5021499871" description="ATP-binding protein" evidence="1">
    <location>
        <begin position="39"/>
        <end position="140"/>
    </location>
</feature>
<keyword evidence="1" id="KW-0732">Signal</keyword>
<dbReference type="GeneID" id="95446386"/>
<evidence type="ECO:0000256" key="1">
    <source>
        <dbReference type="SAM" id="SignalP"/>
    </source>
</evidence>
<evidence type="ECO:0000313" key="2">
    <source>
        <dbReference type="EMBL" id="TGN81330.1"/>
    </source>
</evidence>
<reference evidence="2 3" key="1">
    <citation type="submission" date="2019-04" db="EMBL/GenBank/DDBJ databases">
        <title>Streptomyces sp. nov. Bv016 isolated from bark of Buahinia variegata.</title>
        <authorList>
            <person name="Kanchanasin P."/>
            <person name="Tanasupawat S."/>
            <person name="Yuki M."/>
            <person name="Kudo T."/>
        </authorList>
    </citation>
    <scope>NUCLEOTIDE SEQUENCE [LARGE SCALE GENOMIC DNA]</scope>
    <source>
        <strain evidence="2 3">Bv016</strain>
    </source>
</reference>
<dbReference type="RefSeq" id="WP_135783857.1">
    <property type="nucleotide sequence ID" value="NZ_SRRT01000001.1"/>
</dbReference>
<proteinExistence type="predicted"/>
<gene>
    <name evidence="2" type="ORF">E5083_02075</name>
</gene>
<name>A0A4Z1DGW8_9ACTN</name>
<accession>A0A4Z1DGW8</accession>
<evidence type="ECO:0008006" key="4">
    <source>
        <dbReference type="Google" id="ProtNLM"/>
    </source>
</evidence>
<keyword evidence="3" id="KW-1185">Reference proteome</keyword>
<comment type="caution">
    <text evidence="2">The sequence shown here is derived from an EMBL/GenBank/DDBJ whole genome shotgun (WGS) entry which is preliminary data.</text>
</comment>
<feature type="signal peptide" evidence="1">
    <location>
        <begin position="1"/>
        <end position="38"/>
    </location>
</feature>
<sequence>MARHSVPRSLRRPAARRALIALASAGAALAAGASAAHAETAAPLVDVPPLRSADIGDINPQSGVNALATSVGYATGTIAGLKPNPLAGTGTDPLNNGIGTTIADFKPLNTLALTAPIAQAPSFGAVPVVGQALGLLTPKG</sequence>
<protein>
    <recommendedName>
        <fullName evidence="4">ATP-binding protein</fullName>
    </recommendedName>
</protein>